<evidence type="ECO:0000256" key="10">
    <source>
        <dbReference type="ARBA" id="ARBA00023251"/>
    </source>
</evidence>
<evidence type="ECO:0000256" key="8">
    <source>
        <dbReference type="ARBA" id="ARBA00022989"/>
    </source>
</evidence>
<keyword evidence="6 14" id="KW-0812">Transmembrane</keyword>
<comment type="similarity">
    <text evidence="2 14">Belongs to the UppP family.</text>
</comment>
<feature type="transmembrane region" description="Helical" evidence="14">
    <location>
        <begin position="178"/>
        <end position="200"/>
    </location>
</feature>
<dbReference type="EMBL" id="MHLA01000001">
    <property type="protein sequence ID" value="OGZ00376.1"/>
    <property type="molecule type" value="Genomic_DNA"/>
</dbReference>
<keyword evidence="10 14" id="KW-0046">Antibiotic resistance</keyword>
<evidence type="ECO:0000256" key="11">
    <source>
        <dbReference type="ARBA" id="ARBA00032707"/>
    </source>
</evidence>
<dbReference type="STRING" id="1798650.A2945_03450"/>
<accession>A0A1G2CG71</accession>
<gene>
    <name evidence="14" type="primary">uppP</name>
    <name evidence="15" type="ORF">A2945_03450</name>
</gene>
<dbReference type="PANTHER" id="PTHR30622:SF3">
    <property type="entry name" value="UNDECAPRENYL-DIPHOSPHATASE"/>
    <property type="match status" value="1"/>
</dbReference>
<comment type="catalytic activity">
    <reaction evidence="13 14">
        <text>di-trans,octa-cis-undecaprenyl diphosphate + H2O = di-trans,octa-cis-undecaprenyl phosphate + phosphate + H(+)</text>
        <dbReference type="Rhea" id="RHEA:28094"/>
        <dbReference type="ChEBI" id="CHEBI:15377"/>
        <dbReference type="ChEBI" id="CHEBI:15378"/>
        <dbReference type="ChEBI" id="CHEBI:43474"/>
        <dbReference type="ChEBI" id="CHEBI:58405"/>
        <dbReference type="ChEBI" id="CHEBI:60392"/>
        <dbReference type="EC" id="3.6.1.27"/>
    </reaction>
</comment>
<evidence type="ECO:0000256" key="7">
    <source>
        <dbReference type="ARBA" id="ARBA00022801"/>
    </source>
</evidence>
<keyword evidence="9 14" id="KW-0472">Membrane</keyword>
<evidence type="ECO:0000313" key="15">
    <source>
        <dbReference type="EMBL" id="OGZ00376.1"/>
    </source>
</evidence>
<dbReference type="GO" id="GO:0050380">
    <property type="term" value="F:undecaprenyl-diphosphatase activity"/>
    <property type="evidence" value="ECO:0007669"/>
    <property type="project" value="UniProtKB-UniRule"/>
</dbReference>
<dbReference type="GO" id="GO:0046677">
    <property type="term" value="P:response to antibiotic"/>
    <property type="evidence" value="ECO:0007669"/>
    <property type="project" value="UniProtKB-UniRule"/>
</dbReference>
<evidence type="ECO:0000256" key="1">
    <source>
        <dbReference type="ARBA" id="ARBA00004651"/>
    </source>
</evidence>
<protein>
    <recommendedName>
        <fullName evidence="4 14">Undecaprenyl-diphosphatase</fullName>
        <ecNumber evidence="3 14">3.6.1.27</ecNumber>
    </recommendedName>
    <alternativeName>
        <fullName evidence="12 14">Bacitracin resistance protein</fullName>
    </alternativeName>
    <alternativeName>
        <fullName evidence="11 14">Undecaprenyl pyrophosphate phosphatase</fullName>
    </alternativeName>
</protein>
<proteinExistence type="inferred from homology"/>
<organism evidence="15 16">
    <name type="scientific">Candidatus Liptonbacteria bacterium RIFCSPLOWO2_01_FULL_52_25</name>
    <dbReference type="NCBI Taxonomy" id="1798650"/>
    <lineage>
        <taxon>Bacteria</taxon>
        <taxon>Candidatus Liptoniibacteriota</taxon>
    </lineage>
</organism>
<feature type="transmembrane region" description="Helical" evidence="14">
    <location>
        <begin position="43"/>
        <end position="64"/>
    </location>
</feature>
<dbReference type="GO" id="GO:0008360">
    <property type="term" value="P:regulation of cell shape"/>
    <property type="evidence" value="ECO:0007669"/>
    <property type="project" value="UniProtKB-KW"/>
</dbReference>
<dbReference type="AlphaFoldDB" id="A0A1G2CG71"/>
<dbReference type="Proteomes" id="UP000178880">
    <property type="component" value="Unassembled WGS sequence"/>
</dbReference>
<dbReference type="GO" id="GO:0009252">
    <property type="term" value="P:peptidoglycan biosynthetic process"/>
    <property type="evidence" value="ECO:0007669"/>
    <property type="project" value="UniProtKB-KW"/>
</dbReference>
<keyword evidence="14" id="KW-0573">Peptidoglycan synthesis</keyword>
<keyword evidence="5 14" id="KW-1003">Cell membrane</keyword>
<evidence type="ECO:0000256" key="12">
    <source>
        <dbReference type="ARBA" id="ARBA00032932"/>
    </source>
</evidence>
<reference evidence="15 16" key="1">
    <citation type="journal article" date="2016" name="Nat. Commun.">
        <title>Thousands of microbial genomes shed light on interconnected biogeochemical processes in an aquifer system.</title>
        <authorList>
            <person name="Anantharaman K."/>
            <person name="Brown C.T."/>
            <person name="Hug L.A."/>
            <person name="Sharon I."/>
            <person name="Castelle C.J."/>
            <person name="Probst A.J."/>
            <person name="Thomas B.C."/>
            <person name="Singh A."/>
            <person name="Wilkins M.J."/>
            <person name="Karaoz U."/>
            <person name="Brodie E.L."/>
            <person name="Williams K.H."/>
            <person name="Hubbard S.S."/>
            <person name="Banfield J.F."/>
        </authorList>
    </citation>
    <scope>NUCLEOTIDE SEQUENCE [LARGE SCALE GENOMIC DNA]</scope>
</reference>
<dbReference type="PANTHER" id="PTHR30622">
    <property type="entry name" value="UNDECAPRENYL-DIPHOSPHATASE"/>
    <property type="match status" value="1"/>
</dbReference>
<dbReference type="InterPro" id="IPR003824">
    <property type="entry name" value="UppP"/>
</dbReference>
<comment type="miscellaneous">
    <text evidence="14">Bacitracin is thought to be involved in the inhibition of peptidoglycan synthesis by sequestering undecaprenyl diphosphate, thereby reducing the pool of lipid carrier available.</text>
</comment>
<keyword evidence="14" id="KW-0133">Cell shape</keyword>
<evidence type="ECO:0000256" key="6">
    <source>
        <dbReference type="ARBA" id="ARBA00022692"/>
    </source>
</evidence>
<keyword evidence="7 14" id="KW-0378">Hydrolase</keyword>
<sequence length="261" mass="28291">MVLDAASALILGIVEGFTEFLPISSTAHLNLASDLMGFAQSEYVKTFEIAIQSGAILAVVVLYWKKFLDWEIVKRVAVAFVPTAILGAIFYKLIKSFLIGNTVVALLALALGGLFLIVFEKLHKNPADERVRGLADSTMSYKQSFLVGLFQSVAMIPGVSRAAATIVGGMLLGVRRAAIVEFSFLLAVPTMLAATGYDLIKSAGMFSLSEVNILAVGFIASFVMAVVSIKFLLSYIRRHSFTAFGVYRILLVLVFIPAYFI</sequence>
<keyword evidence="14" id="KW-0961">Cell wall biogenesis/degradation</keyword>
<evidence type="ECO:0000256" key="13">
    <source>
        <dbReference type="ARBA" id="ARBA00047594"/>
    </source>
</evidence>
<dbReference type="HAMAP" id="MF_01006">
    <property type="entry name" value="Undec_diphosphatase"/>
    <property type="match status" value="1"/>
</dbReference>
<evidence type="ECO:0000256" key="3">
    <source>
        <dbReference type="ARBA" id="ARBA00012374"/>
    </source>
</evidence>
<evidence type="ECO:0000256" key="4">
    <source>
        <dbReference type="ARBA" id="ARBA00021581"/>
    </source>
</evidence>
<feature type="transmembrane region" description="Helical" evidence="14">
    <location>
        <begin position="240"/>
        <end position="260"/>
    </location>
</feature>
<dbReference type="GO" id="GO:0005886">
    <property type="term" value="C:plasma membrane"/>
    <property type="evidence" value="ECO:0007669"/>
    <property type="project" value="UniProtKB-SubCell"/>
</dbReference>
<feature type="transmembrane region" description="Helical" evidence="14">
    <location>
        <begin position="100"/>
        <end position="119"/>
    </location>
</feature>
<dbReference type="EC" id="3.6.1.27" evidence="3 14"/>
<evidence type="ECO:0000313" key="16">
    <source>
        <dbReference type="Proteomes" id="UP000178880"/>
    </source>
</evidence>
<evidence type="ECO:0000256" key="9">
    <source>
        <dbReference type="ARBA" id="ARBA00023136"/>
    </source>
</evidence>
<comment type="subcellular location">
    <subcellularLocation>
        <location evidence="1 14">Cell membrane</location>
        <topology evidence="1 14">Multi-pass membrane protein</topology>
    </subcellularLocation>
</comment>
<comment type="function">
    <text evidence="14">Catalyzes the dephosphorylation of undecaprenyl diphosphate (UPP). Confers resistance to bacitracin.</text>
</comment>
<evidence type="ECO:0000256" key="5">
    <source>
        <dbReference type="ARBA" id="ARBA00022475"/>
    </source>
</evidence>
<evidence type="ECO:0000256" key="2">
    <source>
        <dbReference type="ARBA" id="ARBA00010621"/>
    </source>
</evidence>
<dbReference type="GO" id="GO:0071555">
    <property type="term" value="P:cell wall organization"/>
    <property type="evidence" value="ECO:0007669"/>
    <property type="project" value="UniProtKB-KW"/>
</dbReference>
<keyword evidence="8 14" id="KW-1133">Transmembrane helix</keyword>
<comment type="caution">
    <text evidence="15">The sequence shown here is derived from an EMBL/GenBank/DDBJ whole genome shotgun (WGS) entry which is preliminary data.</text>
</comment>
<evidence type="ECO:0000256" key="14">
    <source>
        <dbReference type="HAMAP-Rule" id="MF_01006"/>
    </source>
</evidence>
<dbReference type="Pfam" id="PF02673">
    <property type="entry name" value="BacA"/>
    <property type="match status" value="1"/>
</dbReference>
<name>A0A1G2CG71_9BACT</name>
<feature type="transmembrane region" description="Helical" evidence="14">
    <location>
        <begin position="212"/>
        <end position="233"/>
    </location>
</feature>